<dbReference type="InterPro" id="IPR001173">
    <property type="entry name" value="Glyco_trans_2-like"/>
</dbReference>
<sequence>MNISIIITNWNGISLLKKYFEKVILASPEASEIIFADDASGDDSVSFIKNLQKKYPKIKIMAHHKNQGFGKNSNNAVSRAKGELVVLLNSDIDPHPGYISKCLSHFSDPKVFGVGFAELNHENYGKIFWKNGYIQIEPGISTQTHISAWISGGSSIIRRSEFLRLGGFDGVYKPFYFEDLDLGLRAWRSGYQLLWEPKAVVEHKHESTMSKKPKTLLTYVKERNHLICVHRNISNISLLRQNHLFSFLRILSGPNYIKIILAASRQLKKYPPPVTFPQLTDLEVFSLFK</sequence>
<dbReference type="PANTHER" id="PTHR43179:SF7">
    <property type="entry name" value="RHAMNOSYLTRANSFERASE WBBL"/>
    <property type="match status" value="1"/>
</dbReference>
<protein>
    <recommendedName>
        <fullName evidence="1">Glycosyltransferase 2-like domain-containing protein</fullName>
    </recommendedName>
</protein>
<feature type="domain" description="Glycosyltransferase 2-like" evidence="1">
    <location>
        <begin position="4"/>
        <end position="114"/>
    </location>
</feature>
<organism evidence="2 3">
    <name type="scientific">Candidatus Shapirobacteria bacterium CG06_land_8_20_14_3_00_40_12</name>
    <dbReference type="NCBI Taxonomy" id="1974881"/>
    <lineage>
        <taxon>Bacteria</taxon>
        <taxon>Candidatus Shapironibacteriota</taxon>
    </lineage>
</organism>
<evidence type="ECO:0000313" key="2">
    <source>
        <dbReference type="EMBL" id="PIU73754.1"/>
    </source>
</evidence>
<dbReference type="CDD" id="cd04186">
    <property type="entry name" value="GT_2_like_c"/>
    <property type="match status" value="1"/>
</dbReference>
<dbReference type="PANTHER" id="PTHR43179">
    <property type="entry name" value="RHAMNOSYLTRANSFERASE WBBL"/>
    <property type="match status" value="1"/>
</dbReference>
<reference evidence="3" key="1">
    <citation type="submission" date="2017-09" db="EMBL/GenBank/DDBJ databases">
        <title>Depth-based differentiation of microbial function through sediment-hosted aquifers and enrichment of novel symbionts in the deep terrestrial subsurface.</title>
        <authorList>
            <person name="Probst A.J."/>
            <person name="Ladd B."/>
            <person name="Jarett J.K."/>
            <person name="Geller-Mcgrath D.E."/>
            <person name="Sieber C.M.K."/>
            <person name="Emerson J.B."/>
            <person name="Anantharaman K."/>
            <person name="Thomas B.C."/>
            <person name="Malmstrom R."/>
            <person name="Stieglmeier M."/>
            <person name="Klingl A."/>
            <person name="Woyke T."/>
            <person name="Ryan C.M."/>
            <person name="Banfield J.F."/>
        </authorList>
    </citation>
    <scope>NUCLEOTIDE SEQUENCE [LARGE SCALE GENOMIC DNA]</scope>
</reference>
<evidence type="ECO:0000313" key="3">
    <source>
        <dbReference type="Proteomes" id="UP000231407"/>
    </source>
</evidence>
<dbReference type="EMBL" id="PEWA01000009">
    <property type="protein sequence ID" value="PIU73754.1"/>
    <property type="molecule type" value="Genomic_DNA"/>
</dbReference>
<dbReference type="InterPro" id="IPR029044">
    <property type="entry name" value="Nucleotide-diphossugar_trans"/>
</dbReference>
<accession>A0A2M7AT17</accession>
<name>A0A2M7AT17_9BACT</name>
<evidence type="ECO:0000259" key="1">
    <source>
        <dbReference type="Pfam" id="PF00535"/>
    </source>
</evidence>
<gene>
    <name evidence="2" type="ORF">COS78_00670</name>
</gene>
<dbReference type="AlphaFoldDB" id="A0A2M7AT17"/>
<dbReference type="SUPFAM" id="SSF53448">
    <property type="entry name" value="Nucleotide-diphospho-sugar transferases"/>
    <property type="match status" value="1"/>
</dbReference>
<proteinExistence type="predicted"/>
<dbReference type="Gene3D" id="3.90.550.10">
    <property type="entry name" value="Spore Coat Polysaccharide Biosynthesis Protein SpsA, Chain A"/>
    <property type="match status" value="1"/>
</dbReference>
<comment type="caution">
    <text evidence="2">The sequence shown here is derived from an EMBL/GenBank/DDBJ whole genome shotgun (WGS) entry which is preliminary data.</text>
</comment>
<dbReference type="Pfam" id="PF00535">
    <property type="entry name" value="Glycos_transf_2"/>
    <property type="match status" value="1"/>
</dbReference>
<dbReference type="Proteomes" id="UP000231407">
    <property type="component" value="Unassembled WGS sequence"/>
</dbReference>